<feature type="chain" id="PRO_5037080520" evidence="1">
    <location>
        <begin position="19"/>
        <end position="330"/>
    </location>
</feature>
<evidence type="ECO:0000313" key="3">
    <source>
        <dbReference type="WBParaSite" id="ACRNAN_Path_1366.g5369.t1"/>
    </source>
</evidence>
<reference evidence="3" key="1">
    <citation type="submission" date="2022-11" db="UniProtKB">
        <authorList>
            <consortium name="WormBaseParasite"/>
        </authorList>
    </citation>
    <scope>IDENTIFICATION</scope>
</reference>
<keyword evidence="1" id="KW-0732">Signal</keyword>
<sequence>MKIFYPFLFASILSILQASNFESFEDESYVEDEFFRSLIRDFLDDQKFKKGLITWVKDQFDPYIINAYLKFSEKERQCFLKGMRLVKRTIVEKGFDEAMEFVDNYCPSIYDNAEMFYSWLQNLAHKSIEFIQNFHTDLPESIQAPLKKMGKLSKWIAVDENDEYEDQNVLEIYDVLDQILNATEEDRDALAKKHPFMAPFVTGKLRADSIIIVRTVIKMYQNGSIDNLDSLEIIEAFENWFDGLKQELLEYFSTDNLDSLEIIEAFENWFDGLKQELLEYFSTRQRPDKVLKGGIDRLFTILLGEFYDSLTFDSIADVSQAYEHNKWKWL</sequence>
<organism evidence="2 3">
    <name type="scientific">Acrobeloides nanus</name>
    <dbReference type="NCBI Taxonomy" id="290746"/>
    <lineage>
        <taxon>Eukaryota</taxon>
        <taxon>Metazoa</taxon>
        <taxon>Ecdysozoa</taxon>
        <taxon>Nematoda</taxon>
        <taxon>Chromadorea</taxon>
        <taxon>Rhabditida</taxon>
        <taxon>Tylenchina</taxon>
        <taxon>Cephalobomorpha</taxon>
        <taxon>Cephaloboidea</taxon>
        <taxon>Cephalobidae</taxon>
        <taxon>Acrobeloides</taxon>
    </lineage>
</organism>
<feature type="signal peptide" evidence="1">
    <location>
        <begin position="1"/>
        <end position="18"/>
    </location>
</feature>
<name>A0A914BZI7_9BILA</name>
<protein>
    <submittedName>
        <fullName evidence="3">Uncharacterized protein</fullName>
    </submittedName>
</protein>
<dbReference type="AlphaFoldDB" id="A0A914BZI7"/>
<evidence type="ECO:0000256" key="1">
    <source>
        <dbReference type="SAM" id="SignalP"/>
    </source>
</evidence>
<dbReference type="WBParaSite" id="ACRNAN_Path_1366.g5369.t1">
    <property type="protein sequence ID" value="ACRNAN_Path_1366.g5369.t1"/>
    <property type="gene ID" value="ACRNAN_Path_1366.g5369"/>
</dbReference>
<accession>A0A914BZI7</accession>
<proteinExistence type="predicted"/>
<keyword evidence="2" id="KW-1185">Reference proteome</keyword>
<dbReference type="Proteomes" id="UP000887540">
    <property type="component" value="Unplaced"/>
</dbReference>
<evidence type="ECO:0000313" key="2">
    <source>
        <dbReference type="Proteomes" id="UP000887540"/>
    </source>
</evidence>